<reference evidence="17" key="1">
    <citation type="journal article" date="2022" name="Plant J.">
        <title>Strategies of tolerance reflected in two North American maple genomes.</title>
        <authorList>
            <person name="McEvoy S.L."/>
            <person name="Sezen U.U."/>
            <person name="Trouern-Trend A."/>
            <person name="McMahon S.M."/>
            <person name="Schaberg P.G."/>
            <person name="Yang J."/>
            <person name="Wegrzyn J.L."/>
            <person name="Swenson N.G."/>
        </authorList>
    </citation>
    <scope>NUCLEOTIDE SEQUENCE</scope>
    <source>
        <strain evidence="17">NS2018</strain>
    </source>
</reference>
<dbReference type="InterPro" id="IPR000454">
    <property type="entry name" value="ATP_synth_F0_csu"/>
</dbReference>
<comment type="function">
    <text evidence="13">F(1)F(0) ATP synthase produces ATP from ADP in the presence of a proton or sodium gradient. F-type ATPases consist of two structural domains, F(1) containing the extramembraneous catalytic core and F(0) containing the membrane proton channel, linked together by a central stalk and a peripheral stalk. During catalysis, ATP synthesis in the catalytic domain of F(1) is coupled via a rotary mechanism of the central stalk subunits to proton translocation.</text>
</comment>
<evidence type="ECO:0000256" key="14">
    <source>
        <dbReference type="ARBA" id="ARBA00032869"/>
    </source>
</evidence>
<evidence type="ECO:0000256" key="4">
    <source>
        <dbReference type="ARBA" id="ARBA00022448"/>
    </source>
</evidence>
<evidence type="ECO:0000256" key="7">
    <source>
        <dbReference type="ARBA" id="ARBA00022781"/>
    </source>
</evidence>
<evidence type="ECO:0000256" key="15">
    <source>
        <dbReference type="RuleBase" id="RU004221"/>
    </source>
</evidence>
<keyword evidence="9 15" id="KW-0406">Ion transport</keyword>
<keyword evidence="5" id="KW-0138">CF(0)</keyword>
<dbReference type="HAMAP" id="MF_01396">
    <property type="entry name" value="ATP_synth_c_bact"/>
    <property type="match status" value="1"/>
</dbReference>
<keyword evidence="8 15" id="KW-1133">Transmembrane helix</keyword>
<gene>
    <name evidence="17" type="ORF">LWI29_036585</name>
</gene>
<keyword evidence="11 15" id="KW-0472">Membrane</keyword>
<evidence type="ECO:0000256" key="10">
    <source>
        <dbReference type="ARBA" id="ARBA00023121"/>
    </source>
</evidence>
<dbReference type="AlphaFoldDB" id="A0AA39SSU5"/>
<keyword evidence="18" id="KW-1185">Reference proteome</keyword>
<dbReference type="GO" id="GO:0045259">
    <property type="term" value="C:proton-transporting ATP synthase complex"/>
    <property type="evidence" value="ECO:0007669"/>
    <property type="project" value="UniProtKB-KW"/>
</dbReference>
<dbReference type="EMBL" id="JAUESC010000004">
    <property type="protein sequence ID" value="KAK0598641.1"/>
    <property type="molecule type" value="Genomic_DNA"/>
</dbReference>
<dbReference type="FunFam" id="1.20.20.10:FF:000001">
    <property type="entry name" value="ATP synthase subunit c, chloroplastic"/>
    <property type="match status" value="1"/>
</dbReference>
<comment type="similarity">
    <text evidence="2 15">Belongs to the ATPase C chain family.</text>
</comment>
<feature type="transmembrane region" description="Helical" evidence="15">
    <location>
        <begin position="169"/>
        <end position="189"/>
    </location>
</feature>
<dbReference type="GO" id="GO:0015078">
    <property type="term" value="F:proton transmembrane transporter activity"/>
    <property type="evidence" value="ECO:0007669"/>
    <property type="project" value="InterPro"/>
</dbReference>
<dbReference type="InterPro" id="IPR002379">
    <property type="entry name" value="ATPase_proteolipid_c-like_dom"/>
</dbReference>
<protein>
    <recommendedName>
        <fullName evidence="3">ATP synthase subunit C, plastid</fullName>
    </recommendedName>
    <alternativeName>
        <fullName evidence="14">ATP synthase F0 sector subunit C</fullName>
    </alternativeName>
</protein>
<dbReference type="GO" id="GO:0009535">
    <property type="term" value="C:chloroplast thylakoid membrane"/>
    <property type="evidence" value="ECO:0007669"/>
    <property type="project" value="TreeGrafter"/>
</dbReference>
<dbReference type="Proteomes" id="UP001168877">
    <property type="component" value="Unassembled WGS sequence"/>
</dbReference>
<evidence type="ECO:0000256" key="8">
    <source>
        <dbReference type="ARBA" id="ARBA00022989"/>
    </source>
</evidence>
<evidence type="ECO:0000256" key="9">
    <source>
        <dbReference type="ARBA" id="ARBA00023065"/>
    </source>
</evidence>
<evidence type="ECO:0000256" key="11">
    <source>
        <dbReference type="ARBA" id="ARBA00023136"/>
    </source>
</evidence>
<evidence type="ECO:0000256" key="12">
    <source>
        <dbReference type="ARBA" id="ARBA00023310"/>
    </source>
</evidence>
<dbReference type="PANTHER" id="PTHR10031">
    <property type="entry name" value="ATP SYNTHASE LIPID-BINDING PROTEIN, MITOCHONDRIAL"/>
    <property type="match status" value="1"/>
</dbReference>
<dbReference type="GO" id="GO:0015986">
    <property type="term" value="P:proton motive force-driven ATP synthesis"/>
    <property type="evidence" value="ECO:0007669"/>
    <property type="project" value="InterPro"/>
</dbReference>
<dbReference type="Gene3D" id="1.20.20.10">
    <property type="entry name" value="F1F0 ATP synthase subunit C"/>
    <property type="match status" value="1"/>
</dbReference>
<keyword evidence="7 15" id="KW-0375">Hydrogen ion transport</keyword>
<evidence type="ECO:0000256" key="1">
    <source>
        <dbReference type="ARBA" id="ARBA00004141"/>
    </source>
</evidence>
<comment type="caution">
    <text evidence="15">Lacks conserved residue(s) required for the propagation of feature annotation.</text>
</comment>
<evidence type="ECO:0000256" key="2">
    <source>
        <dbReference type="ARBA" id="ARBA00006704"/>
    </source>
</evidence>
<dbReference type="GO" id="GO:0033177">
    <property type="term" value="C:proton-transporting two-sector ATPase complex, proton-transporting domain"/>
    <property type="evidence" value="ECO:0007669"/>
    <property type="project" value="InterPro"/>
</dbReference>
<evidence type="ECO:0000259" key="16">
    <source>
        <dbReference type="Pfam" id="PF00137"/>
    </source>
</evidence>
<dbReference type="CDD" id="cd18183">
    <property type="entry name" value="ATP-synt_Fo_c_ATPH"/>
    <property type="match status" value="1"/>
</dbReference>
<sequence length="200" mass="20873">MCFLRSLRYSEKVVGEASLKKVDGCPVVSEKFDGDTAGLEKVETCSEKLVGEASLEKVVGYLIVSEKFDGDMAGLEKVETCSEKVIGEAGLEKVVGCPVVSKKFDCDTTGLEKCEELIMNPLISAASVIAAGLAVGLASIGPGVGQGTAAGQAVEGIARQPEAEGKIRGTLLLSLAFTFVLILIISSPIQASSQRDSKMI</sequence>
<evidence type="ECO:0000256" key="6">
    <source>
        <dbReference type="ARBA" id="ARBA00022692"/>
    </source>
</evidence>
<proteinExistence type="inferred from homology"/>
<evidence type="ECO:0000313" key="17">
    <source>
        <dbReference type="EMBL" id="KAK0598641.1"/>
    </source>
</evidence>
<comment type="caution">
    <text evidence="17">The sequence shown here is derived from an EMBL/GenBank/DDBJ whole genome shotgun (WGS) entry which is preliminary data.</text>
</comment>
<dbReference type="PANTHER" id="PTHR10031:SF0">
    <property type="entry name" value="ATPASE PROTEIN 9"/>
    <property type="match status" value="1"/>
</dbReference>
<evidence type="ECO:0000313" key="18">
    <source>
        <dbReference type="Proteomes" id="UP001168877"/>
    </source>
</evidence>
<dbReference type="Pfam" id="PF00137">
    <property type="entry name" value="ATP-synt_C"/>
    <property type="match status" value="1"/>
</dbReference>
<keyword evidence="12" id="KW-0066">ATP synthesis</keyword>
<keyword evidence="10 15" id="KW-0446">Lipid-binding</keyword>
<dbReference type="InterPro" id="IPR035921">
    <property type="entry name" value="F/V-ATP_Csub_sf"/>
</dbReference>
<keyword evidence="6 15" id="KW-0812">Transmembrane</keyword>
<dbReference type="PRINTS" id="PR00124">
    <property type="entry name" value="ATPASEC"/>
</dbReference>
<organism evidence="17 18">
    <name type="scientific">Acer saccharum</name>
    <name type="common">Sugar maple</name>
    <dbReference type="NCBI Taxonomy" id="4024"/>
    <lineage>
        <taxon>Eukaryota</taxon>
        <taxon>Viridiplantae</taxon>
        <taxon>Streptophyta</taxon>
        <taxon>Embryophyta</taxon>
        <taxon>Tracheophyta</taxon>
        <taxon>Spermatophyta</taxon>
        <taxon>Magnoliopsida</taxon>
        <taxon>eudicotyledons</taxon>
        <taxon>Gunneridae</taxon>
        <taxon>Pentapetalae</taxon>
        <taxon>rosids</taxon>
        <taxon>malvids</taxon>
        <taxon>Sapindales</taxon>
        <taxon>Sapindaceae</taxon>
        <taxon>Hippocastanoideae</taxon>
        <taxon>Acereae</taxon>
        <taxon>Acer</taxon>
    </lineage>
</organism>
<evidence type="ECO:0000256" key="3">
    <source>
        <dbReference type="ARBA" id="ARBA00020939"/>
    </source>
</evidence>
<feature type="domain" description="V-ATPase proteolipid subunit C-like" evidence="16">
    <location>
        <begin position="129"/>
        <end position="181"/>
    </location>
</feature>
<dbReference type="InterPro" id="IPR038662">
    <property type="entry name" value="ATP_synth_F0_csu_sf"/>
</dbReference>
<reference evidence="17" key="2">
    <citation type="submission" date="2023-06" db="EMBL/GenBank/DDBJ databases">
        <authorList>
            <person name="Swenson N.G."/>
            <person name="Wegrzyn J.L."/>
            <person name="Mcevoy S.L."/>
        </authorList>
    </citation>
    <scope>NUCLEOTIDE SEQUENCE</scope>
    <source>
        <strain evidence="17">NS2018</strain>
        <tissue evidence="17">Leaf</tissue>
    </source>
</reference>
<comment type="subcellular location">
    <subcellularLocation>
        <location evidence="1">Membrane</location>
        <topology evidence="1">Multi-pass membrane protein</topology>
    </subcellularLocation>
</comment>
<accession>A0AA39SSU5</accession>
<evidence type="ECO:0000256" key="13">
    <source>
        <dbReference type="ARBA" id="ARBA00025198"/>
    </source>
</evidence>
<evidence type="ECO:0000256" key="5">
    <source>
        <dbReference type="ARBA" id="ARBA00022547"/>
    </source>
</evidence>
<dbReference type="GO" id="GO:0008289">
    <property type="term" value="F:lipid binding"/>
    <property type="evidence" value="ECO:0007669"/>
    <property type="project" value="UniProtKB-KW"/>
</dbReference>
<keyword evidence="4 15" id="KW-0813">Transport</keyword>
<dbReference type="SUPFAM" id="SSF81333">
    <property type="entry name" value="F1F0 ATP synthase subunit C"/>
    <property type="match status" value="1"/>
</dbReference>
<name>A0AA39SSU5_ACESA</name>